<evidence type="ECO:0000313" key="1">
    <source>
        <dbReference type="EMBL" id="KIJ33318.1"/>
    </source>
</evidence>
<name>A0A0C9TSQ0_SPHS4</name>
<evidence type="ECO:0000313" key="2">
    <source>
        <dbReference type="Proteomes" id="UP000054279"/>
    </source>
</evidence>
<dbReference type="HOGENOM" id="CLU_3015720_0_0_1"/>
<reference evidence="1 2" key="1">
    <citation type="submission" date="2014-06" db="EMBL/GenBank/DDBJ databases">
        <title>Evolutionary Origins and Diversification of the Mycorrhizal Mutualists.</title>
        <authorList>
            <consortium name="DOE Joint Genome Institute"/>
            <consortium name="Mycorrhizal Genomics Consortium"/>
            <person name="Kohler A."/>
            <person name="Kuo A."/>
            <person name="Nagy L.G."/>
            <person name="Floudas D."/>
            <person name="Copeland A."/>
            <person name="Barry K.W."/>
            <person name="Cichocki N."/>
            <person name="Veneault-Fourrey C."/>
            <person name="LaButti K."/>
            <person name="Lindquist E.A."/>
            <person name="Lipzen A."/>
            <person name="Lundell T."/>
            <person name="Morin E."/>
            <person name="Murat C."/>
            <person name="Riley R."/>
            <person name="Ohm R."/>
            <person name="Sun H."/>
            <person name="Tunlid A."/>
            <person name="Henrissat B."/>
            <person name="Grigoriev I.V."/>
            <person name="Hibbett D.S."/>
            <person name="Martin F."/>
        </authorList>
    </citation>
    <scope>NUCLEOTIDE SEQUENCE [LARGE SCALE GENOMIC DNA]</scope>
    <source>
        <strain evidence="1 2">SS14</strain>
    </source>
</reference>
<keyword evidence="2" id="KW-1185">Reference proteome</keyword>
<sequence length="56" mass="6302">MLKRRLLCTRLWTTDLPCVQTSMSLIDHMNQALFKVPHGQDMQASGLSILAPSYAL</sequence>
<protein>
    <submittedName>
        <fullName evidence="1">Uncharacterized protein</fullName>
    </submittedName>
</protein>
<dbReference type="Proteomes" id="UP000054279">
    <property type="component" value="Unassembled WGS sequence"/>
</dbReference>
<dbReference type="AlphaFoldDB" id="A0A0C9TSQ0"/>
<dbReference type="EMBL" id="KN837214">
    <property type="protein sequence ID" value="KIJ33318.1"/>
    <property type="molecule type" value="Genomic_DNA"/>
</dbReference>
<accession>A0A0C9TSQ0</accession>
<proteinExistence type="predicted"/>
<gene>
    <name evidence="1" type="ORF">M422DRAFT_35530</name>
</gene>
<organism evidence="1 2">
    <name type="scientific">Sphaerobolus stellatus (strain SS14)</name>
    <dbReference type="NCBI Taxonomy" id="990650"/>
    <lineage>
        <taxon>Eukaryota</taxon>
        <taxon>Fungi</taxon>
        <taxon>Dikarya</taxon>
        <taxon>Basidiomycota</taxon>
        <taxon>Agaricomycotina</taxon>
        <taxon>Agaricomycetes</taxon>
        <taxon>Phallomycetidae</taxon>
        <taxon>Geastrales</taxon>
        <taxon>Sphaerobolaceae</taxon>
        <taxon>Sphaerobolus</taxon>
    </lineage>
</organism>